<dbReference type="PANTHER" id="PTHR46060:SF2">
    <property type="entry name" value="HISTONE-LYSINE N-METHYLTRANSFERASE SETMAR"/>
    <property type="match status" value="1"/>
</dbReference>
<dbReference type="PANTHER" id="PTHR46060">
    <property type="entry name" value="MARINER MOS1 TRANSPOSASE-LIKE PROTEIN"/>
    <property type="match status" value="1"/>
</dbReference>
<dbReference type="GO" id="GO:0015074">
    <property type="term" value="P:DNA integration"/>
    <property type="evidence" value="ECO:0007669"/>
    <property type="project" value="TreeGrafter"/>
</dbReference>
<dbReference type="GO" id="GO:0035861">
    <property type="term" value="C:site of double-strand break"/>
    <property type="evidence" value="ECO:0007669"/>
    <property type="project" value="TreeGrafter"/>
</dbReference>
<dbReference type="GO" id="GO:0006303">
    <property type="term" value="P:double-strand break repair via nonhomologous end joining"/>
    <property type="evidence" value="ECO:0007669"/>
    <property type="project" value="TreeGrafter"/>
</dbReference>
<evidence type="ECO:0000313" key="3">
    <source>
        <dbReference type="Proteomes" id="UP000887159"/>
    </source>
</evidence>
<dbReference type="InterPro" id="IPR036397">
    <property type="entry name" value="RNaseH_sf"/>
</dbReference>
<dbReference type="Proteomes" id="UP000887159">
    <property type="component" value="Unassembled WGS sequence"/>
</dbReference>
<dbReference type="GO" id="GO:0042800">
    <property type="term" value="F:histone H3K4 methyltransferase activity"/>
    <property type="evidence" value="ECO:0007669"/>
    <property type="project" value="TreeGrafter"/>
</dbReference>
<name>A0A8X6REM9_TRICX</name>
<dbReference type="EMBL" id="BMAU01021123">
    <property type="protein sequence ID" value="GFX91162.1"/>
    <property type="molecule type" value="Genomic_DNA"/>
</dbReference>
<comment type="caution">
    <text evidence="2">The sequence shown here is derived from an EMBL/GenBank/DDBJ whole genome shotgun (WGS) entry which is preliminary data.</text>
</comment>
<dbReference type="GO" id="GO:0031297">
    <property type="term" value="P:replication fork processing"/>
    <property type="evidence" value="ECO:0007669"/>
    <property type="project" value="TreeGrafter"/>
</dbReference>
<keyword evidence="3" id="KW-1185">Reference proteome</keyword>
<dbReference type="GO" id="GO:0005634">
    <property type="term" value="C:nucleus"/>
    <property type="evidence" value="ECO:0007669"/>
    <property type="project" value="TreeGrafter"/>
</dbReference>
<sequence length="161" mass="18472">MTEANGTVRNVTNLLLICLFSINVIGCIRAIAYGLSNFEPRRNVEDLSWSVIFDVKDAPRIGRPVVENVCKITEVIEVDRHVSSHSITQERKIDYKAALNHLRKVAFKKKLDVWVPHHLTPKNIMDRISNCEALAKRNETDPFFKRLVTWDEKGVAYDNIV</sequence>
<keyword evidence="1" id="KW-0472">Membrane</keyword>
<keyword evidence="1" id="KW-0812">Transmembrane</keyword>
<dbReference type="GO" id="GO:0000014">
    <property type="term" value="F:single-stranded DNA endodeoxyribonuclease activity"/>
    <property type="evidence" value="ECO:0007669"/>
    <property type="project" value="TreeGrafter"/>
</dbReference>
<dbReference type="GO" id="GO:0046975">
    <property type="term" value="F:histone H3K36 methyltransferase activity"/>
    <property type="evidence" value="ECO:0007669"/>
    <property type="project" value="TreeGrafter"/>
</dbReference>
<dbReference type="InterPro" id="IPR052709">
    <property type="entry name" value="Transposase-MT_Hybrid"/>
</dbReference>
<accession>A0A8X6REM9</accession>
<proteinExistence type="predicted"/>
<evidence type="ECO:0000256" key="1">
    <source>
        <dbReference type="SAM" id="Phobius"/>
    </source>
</evidence>
<dbReference type="GO" id="GO:0003697">
    <property type="term" value="F:single-stranded DNA binding"/>
    <property type="evidence" value="ECO:0007669"/>
    <property type="project" value="TreeGrafter"/>
</dbReference>
<organism evidence="2 3">
    <name type="scientific">Trichonephila clavipes</name>
    <name type="common">Golden silk orbweaver</name>
    <name type="synonym">Nephila clavipes</name>
    <dbReference type="NCBI Taxonomy" id="2585209"/>
    <lineage>
        <taxon>Eukaryota</taxon>
        <taxon>Metazoa</taxon>
        <taxon>Ecdysozoa</taxon>
        <taxon>Arthropoda</taxon>
        <taxon>Chelicerata</taxon>
        <taxon>Arachnida</taxon>
        <taxon>Araneae</taxon>
        <taxon>Araneomorphae</taxon>
        <taxon>Entelegynae</taxon>
        <taxon>Araneoidea</taxon>
        <taxon>Nephilidae</taxon>
        <taxon>Trichonephila</taxon>
    </lineage>
</organism>
<reference evidence="2" key="1">
    <citation type="submission" date="2020-08" db="EMBL/GenBank/DDBJ databases">
        <title>Multicomponent nature underlies the extraordinary mechanical properties of spider dragline silk.</title>
        <authorList>
            <person name="Kono N."/>
            <person name="Nakamura H."/>
            <person name="Mori M."/>
            <person name="Yoshida Y."/>
            <person name="Ohtoshi R."/>
            <person name="Malay A.D."/>
            <person name="Moran D.A.P."/>
            <person name="Tomita M."/>
            <person name="Numata K."/>
            <person name="Arakawa K."/>
        </authorList>
    </citation>
    <scope>NUCLEOTIDE SEQUENCE</scope>
</reference>
<evidence type="ECO:0000313" key="2">
    <source>
        <dbReference type="EMBL" id="GFX91162.1"/>
    </source>
</evidence>
<dbReference type="AlphaFoldDB" id="A0A8X6REM9"/>
<keyword evidence="1" id="KW-1133">Transmembrane helix</keyword>
<dbReference type="GO" id="GO:0003690">
    <property type="term" value="F:double-stranded DNA binding"/>
    <property type="evidence" value="ECO:0007669"/>
    <property type="project" value="TreeGrafter"/>
</dbReference>
<feature type="transmembrane region" description="Helical" evidence="1">
    <location>
        <begin position="12"/>
        <end position="32"/>
    </location>
</feature>
<dbReference type="GO" id="GO:0044547">
    <property type="term" value="F:DNA topoisomerase binding"/>
    <property type="evidence" value="ECO:0007669"/>
    <property type="project" value="TreeGrafter"/>
</dbReference>
<dbReference type="GO" id="GO:0000793">
    <property type="term" value="C:condensed chromosome"/>
    <property type="evidence" value="ECO:0007669"/>
    <property type="project" value="TreeGrafter"/>
</dbReference>
<dbReference type="Gene3D" id="3.30.420.10">
    <property type="entry name" value="Ribonuclease H-like superfamily/Ribonuclease H"/>
    <property type="match status" value="1"/>
</dbReference>
<protein>
    <submittedName>
        <fullName evidence="2">Histone-lysine N-methyltransferase SETMAR</fullName>
    </submittedName>
</protein>
<gene>
    <name evidence="2" type="primary">EAI_10682</name>
    <name evidence="2" type="ORF">TNCV_1245771</name>
</gene>
<dbReference type="GO" id="GO:0000729">
    <property type="term" value="P:DNA double-strand break processing"/>
    <property type="evidence" value="ECO:0007669"/>
    <property type="project" value="TreeGrafter"/>
</dbReference>
<dbReference type="GO" id="GO:0044774">
    <property type="term" value="P:mitotic DNA integrity checkpoint signaling"/>
    <property type="evidence" value="ECO:0007669"/>
    <property type="project" value="TreeGrafter"/>
</dbReference>